<name>A0A4Z2G976_9TELE</name>
<accession>A0A4Z2G976</accession>
<proteinExistence type="predicted"/>
<gene>
    <name evidence="1" type="ORF">EYF80_039703</name>
</gene>
<evidence type="ECO:0000313" key="1">
    <source>
        <dbReference type="EMBL" id="TNN50097.1"/>
    </source>
</evidence>
<organism evidence="1 2">
    <name type="scientific">Liparis tanakae</name>
    <name type="common">Tanaka's snailfish</name>
    <dbReference type="NCBI Taxonomy" id="230148"/>
    <lineage>
        <taxon>Eukaryota</taxon>
        <taxon>Metazoa</taxon>
        <taxon>Chordata</taxon>
        <taxon>Craniata</taxon>
        <taxon>Vertebrata</taxon>
        <taxon>Euteleostomi</taxon>
        <taxon>Actinopterygii</taxon>
        <taxon>Neopterygii</taxon>
        <taxon>Teleostei</taxon>
        <taxon>Neoteleostei</taxon>
        <taxon>Acanthomorphata</taxon>
        <taxon>Eupercaria</taxon>
        <taxon>Perciformes</taxon>
        <taxon>Cottioidei</taxon>
        <taxon>Cottales</taxon>
        <taxon>Liparidae</taxon>
        <taxon>Liparis</taxon>
    </lineage>
</organism>
<evidence type="ECO:0000313" key="2">
    <source>
        <dbReference type="Proteomes" id="UP000314294"/>
    </source>
</evidence>
<comment type="caution">
    <text evidence="1">The sequence shown here is derived from an EMBL/GenBank/DDBJ whole genome shotgun (WGS) entry which is preliminary data.</text>
</comment>
<reference evidence="1 2" key="1">
    <citation type="submission" date="2019-03" db="EMBL/GenBank/DDBJ databases">
        <title>First draft genome of Liparis tanakae, snailfish: a comprehensive survey of snailfish specific genes.</title>
        <authorList>
            <person name="Kim W."/>
            <person name="Song I."/>
            <person name="Jeong J.-H."/>
            <person name="Kim D."/>
            <person name="Kim S."/>
            <person name="Ryu S."/>
            <person name="Song J.Y."/>
            <person name="Lee S.K."/>
        </authorList>
    </citation>
    <scope>NUCLEOTIDE SEQUENCE [LARGE SCALE GENOMIC DNA]</scope>
    <source>
        <tissue evidence="1">Muscle</tissue>
    </source>
</reference>
<protein>
    <submittedName>
        <fullName evidence="1">Uncharacterized protein</fullName>
    </submittedName>
</protein>
<sequence>MPKHVSVSSDPLDSWTASRCAYRAKVPEWSLPAGPPSPSKMDWSSWAEHCVALGSPSCLWLPRLGMKAWTLKQ</sequence>
<keyword evidence="2" id="KW-1185">Reference proteome</keyword>
<dbReference type="Proteomes" id="UP000314294">
    <property type="component" value="Unassembled WGS sequence"/>
</dbReference>
<dbReference type="AlphaFoldDB" id="A0A4Z2G976"/>
<dbReference type="EMBL" id="SRLO01000631">
    <property type="protein sequence ID" value="TNN50097.1"/>
    <property type="molecule type" value="Genomic_DNA"/>
</dbReference>